<dbReference type="EMBL" id="GBXM01025103">
    <property type="protein sequence ID" value="JAH83474.1"/>
    <property type="molecule type" value="Transcribed_RNA"/>
</dbReference>
<accession>A0A0E9VZA4</accession>
<evidence type="ECO:0000313" key="2">
    <source>
        <dbReference type="EMBL" id="JAH83474.1"/>
    </source>
</evidence>
<organism evidence="2">
    <name type="scientific">Anguilla anguilla</name>
    <name type="common">European freshwater eel</name>
    <name type="synonym">Muraena anguilla</name>
    <dbReference type="NCBI Taxonomy" id="7936"/>
    <lineage>
        <taxon>Eukaryota</taxon>
        <taxon>Metazoa</taxon>
        <taxon>Chordata</taxon>
        <taxon>Craniata</taxon>
        <taxon>Vertebrata</taxon>
        <taxon>Euteleostomi</taxon>
        <taxon>Actinopterygii</taxon>
        <taxon>Neopterygii</taxon>
        <taxon>Teleostei</taxon>
        <taxon>Anguilliformes</taxon>
        <taxon>Anguillidae</taxon>
        <taxon>Anguilla</taxon>
    </lineage>
</organism>
<name>A0A0E9VZA4_ANGAN</name>
<feature type="region of interest" description="Disordered" evidence="1">
    <location>
        <begin position="1"/>
        <end position="23"/>
    </location>
</feature>
<reference evidence="2" key="1">
    <citation type="submission" date="2014-11" db="EMBL/GenBank/DDBJ databases">
        <authorList>
            <person name="Amaro Gonzalez C."/>
        </authorList>
    </citation>
    <scope>NUCLEOTIDE SEQUENCE</scope>
</reference>
<dbReference type="AlphaFoldDB" id="A0A0E9VZA4"/>
<evidence type="ECO:0000256" key="1">
    <source>
        <dbReference type="SAM" id="MobiDB-lite"/>
    </source>
</evidence>
<protein>
    <submittedName>
        <fullName evidence="2">Uncharacterized protein</fullName>
    </submittedName>
</protein>
<proteinExistence type="predicted"/>
<reference evidence="2" key="2">
    <citation type="journal article" date="2015" name="Fish Shellfish Immunol.">
        <title>Early steps in the European eel (Anguilla anguilla)-Vibrio vulnificus interaction in the gills: Role of the RtxA13 toxin.</title>
        <authorList>
            <person name="Callol A."/>
            <person name="Pajuelo D."/>
            <person name="Ebbesson L."/>
            <person name="Teles M."/>
            <person name="MacKenzie S."/>
            <person name="Amaro C."/>
        </authorList>
    </citation>
    <scope>NUCLEOTIDE SEQUENCE</scope>
</reference>
<sequence>MPGTQSKHISRLQSNKPTTAARD</sequence>